<dbReference type="InterPro" id="IPR016183">
    <property type="entry name" value="Leukocidin/Hemolysin_toxin"/>
</dbReference>
<organism evidence="3 4">
    <name type="scientific">Kistimonas scapharcae</name>
    <dbReference type="NCBI Taxonomy" id="1036133"/>
    <lineage>
        <taxon>Bacteria</taxon>
        <taxon>Pseudomonadati</taxon>
        <taxon>Pseudomonadota</taxon>
        <taxon>Gammaproteobacteria</taxon>
        <taxon>Oceanospirillales</taxon>
        <taxon>Endozoicomonadaceae</taxon>
        <taxon>Kistimonas</taxon>
    </lineage>
</organism>
<reference evidence="4" key="1">
    <citation type="journal article" date="2019" name="Int. J. Syst. Evol. Microbiol.">
        <title>The Global Catalogue of Microorganisms (GCM) 10K type strain sequencing project: providing services to taxonomists for standard genome sequencing and annotation.</title>
        <authorList>
            <consortium name="The Broad Institute Genomics Platform"/>
            <consortium name="The Broad Institute Genome Sequencing Center for Infectious Disease"/>
            <person name="Wu L."/>
            <person name="Ma J."/>
        </authorList>
    </citation>
    <scope>NUCLEOTIDE SEQUENCE [LARGE SCALE GENOMIC DNA]</scope>
    <source>
        <strain evidence="4">JCM 17805</strain>
    </source>
</reference>
<dbReference type="InterPro" id="IPR035992">
    <property type="entry name" value="Ricin_B-like_lectins"/>
</dbReference>
<dbReference type="Pfam" id="PF00652">
    <property type="entry name" value="Ricin_B_lectin"/>
    <property type="match status" value="1"/>
</dbReference>
<name>A0ABP8V5I8_9GAMM</name>
<evidence type="ECO:0000259" key="2">
    <source>
        <dbReference type="SMART" id="SM00458"/>
    </source>
</evidence>
<dbReference type="SUPFAM" id="SSF56959">
    <property type="entry name" value="Leukocidin-like"/>
    <property type="match status" value="1"/>
</dbReference>
<dbReference type="InterPro" id="IPR036435">
    <property type="entry name" value="Leukocidin/porin_MspA_sf"/>
</dbReference>
<sequence>MPDLSLSVLQNRGWIAQPAGNTTTDWHRVSLLVVNASLPISKDELTQARDALSAGVPILIDGTTSNDADKQRRISASIAGIGLSDPVILVRQRNGMPEYRVLSITSEQEEFASSKHEASVIMNPAHQISDTQLTLLADEIDELLSEWFIGDETSDHRRLRKAGTASAEKQPPFTPETTIPLEFRFVGNRCMVGKKVDGWDWSSETIDACNGKMSVSLFYNIDLIRSTPYSGGGDHNADDAKFVRLTLNPQQSGGAGWHLAKAPTHKHTWFQSWTNRDTWFGPIALKYGTNIRSNDPALRLYQHTPDNTPRHKTISEETGFTVGVAAEANAEVGKEGPKAGGNVSANFSYTSNRTVEYEVHEYTVENTSSASGSGDRASWLWDRKYDQHHKDWVTHVTQPLWGSDWLWKNSEFTAVAHANFKPGMSATFRAPANKRGTSQLTLENHITVVALGGKVVYSALYQTYVPGGYKGTQYTFRKNMQVNWDSPVFDPEVPVSIEPFRYDSADGLCLDVTASSTTDGAPVGVYRCHYRNNQLWGIDDEQRYRSKVAPDRCLEVAQDNTLVVRRCDASARQKWRWEDDNLINELGKKLALVNGKPVVSDNPSVYSDWKNYIHRVEAMDALNIY</sequence>
<keyword evidence="1" id="KW-0732">Signal</keyword>
<dbReference type="Proteomes" id="UP001500604">
    <property type="component" value="Unassembled WGS sequence"/>
</dbReference>
<keyword evidence="4" id="KW-1185">Reference proteome</keyword>
<accession>A0ABP8V5I8</accession>
<dbReference type="SMART" id="SM00458">
    <property type="entry name" value="RICIN"/>
    <property type="match status" value="1"/>
</dbReference>
<dbReference type="Gene3D" id="2.70.240.20">
    <property type="entry name" value="Leukocidin/Hemolysin toxin, cytolysin domain"/>
    <property type="match status" value="1"/>
</dbReference>
<protein>
    <recommendedName>
        <fullName evidence="2">Ricin B lectin domain-containing protein</fullName>
    </recommendedName>
</protein>
<comment type="caution">
    <text evidence="3">The sequence shown here is derived from an EMBL/GenBank/DDBJ whole genome shotgun (WGS) entry which is preliminary data.</text>
</comment>
<proteinExistence type="predicted"/>
<dbReference type="PROSITE" id="PS50231">
    <property type="entry name" value="RICIN_B_LECTIN"/>
    <property type="match status" value="1"/>
</dbReference>
<dbReference type="InterPro" id="IPR000772">
    <property type="entry name" value="Ricin_B_lectin"/>
</dbReference>
<dbReference type="Gene3D" id="2.70.240.10">
    <property type="entry name" value="Leukocidin/porin MspA"/>
    <property type="match status" value="1"/>
</dbReference>
<gene>
    <name evidence="3" type="ORF">GCM10023116_26280</name>
</gene>
<dbReference type="SUPFAM" id="SSF50370">
    <property type="entry name" value="Ricin B-like lectins"/>
    <property type="match status" value="1"/>
</dbReference>
<evidence type="ECO:0000256" key="1">
    <source>
        <dbReference type="ARBA" id="ARBA00022729"/>
    </source>
</evidence>
<dbReference type="Pfam" id="PF07968">
    <property type="entry name" value="Leukocidin"/>
    <property type="match status" value="1"/>
</dbReference>
<evidence type="ECO:0000313" key="3">
    <source>
        <dbReference type="EMBL" id="GAA4650345.1"/>
    </source>
</evidence>
<dbReference type="EMBL" id="BAABFL010000388">
    <property type="protein sequence ID" value="GAA4650345.1"/>
    <property type="molecule type" value="Genomic_DNA"/>
</dbReference>
<feature type="domain" description="Ricin B lectin" evidence="2">
    <location>
        <begin position="498"/>
        <end position="616"/>
    </location>
</feature>
<evidence type="ECO:0000313" key="4">
    <source>
        <dbReference type="Proteomes" id="UP001500604"/>
    </source>
</evidence>